<evidence type="ECO:0000313" key="2">
    <source>
        <dbReference type="Proteomes" id="UP001057402"/>
    </source>
</evidence>
<comment type="caution">
    <text evidence="1">The sequence shown here is derived from an EMBL/GenBank/DDBJ whole genome shotgun (WGS) entry which is preliminary data.</text>
</comment>
<accession>A0ACB9RHB7</accession>
<gene>
    <name evidence="1" type="ORF">MLD38_014698</name>
</gene>
<reference evidence="2" key="1">
    <citation type="journal article" date="2023" name="Front. Plant Sci.">
        <title>Chromosomal-level genome assembly of Melastoma candidum provides insights into trichome evolution.</title>
        <authorList>
            <person name="Zhong Y."/>
            <person name="Wu W."/>
            <person name="Sun C."/>
            <person name="Zou P."/>
            <person name="Liu Y."/>
            <person name="Dai S."/>
            <person name="Zhou R."/>
        </authorList>
    </citation>
    <scope>NUCLEOTIDE SEQUENCE [LARGE SCALE GENOMIC DNA]</scope>
</reference>
<dbReference type="Proteomes" id="UP001057402">
    <property type="component" value="Chromosome 4"/>
</dbReference>
<name>A0ACB9RHB7_9MYRT</name>
<keyword evidence="2" id="KW-1185">Reference proteome</keyword>
<protein>
    <submittedName>
        <fullName evidence="1">Uncharacterized protein</fullName>
    </submittedName>
</protein>
<organism evidence="1 2">
    <name type="scientific">Melastoma candidum</name>
    <dbReference type="NCBI Taxonomy" id="119954"/>
    <lineage>
        <taxon>Eukaryota</taxon>
        <taxon>Viridiplantae</taxon>
        <taxon>Streptophyta</taxon>
        <taxon>Embryophyta</taxon>
        <taxon>Tracheophyta</taxon>
        <taxon>Spermatophyta</taxon>
        <taxon>Magnoliopsida</taxon>
        <taxon>eudicotyledons</taxon>
        <taxon>Gunneridae</taxon>
        <taxon>Pentapetalae</taxon>
        <taxon>rosids</taxon>
        <taxon>malvids</taxon>
        <taxon>Myrtales</taxon>
        <taxon>Melastomataceae</taxon>
        <taxon>Melastomatoideae</taxon>
        <taxon>Melastomateae</taxon>
        <taxon>Melastoma</taxon>
    </lineage>
</organism>
<proteinExistence type="predicted"/>
<dbReference type="EMBL" id="CM042883">
    <property type="protein sequence ID" value="KAI4376999.1"/>
    <property type="molecule type" value="Genomic_DNA"/>
</dbReference>
<evidence type="ECO:0000313" key="1">
    <source>
        <dbReference type="EMBL" id="KAI4376999.1"/>
    </source>
</evidence>
<sequence length="176" mass="19405">MSSTSAFFALSFLAVLSAVMPEHPIGSSRYGVLCVSECSTCPIICSSPPPPPQRSRQPPPPTPAWTQPVPPTSWMYYYPPAQPHHTHPPPPPSPPLYFEPPLMPYLPPPPSPSHQPPLPPPPPPTKYNKPVFEPTPATSPFYYFYASGSVRNSRPAGFFMPNLCISLMFFITHNLL</sequence>